<proteinExistence type="predicted"/>
<accession>A0A5B9D2W8</accession>
<dbReference type="AlphaFoldDB" id="A0A5B9D2W8"/>
<evidence type="ECO:0000313" key="2">
    <source>
        <dbReference type="EMBL" id="QEE12858.1"/>
    </source>
</evidence>
<dbReference type="InterPro" id="IPR020829">
    <property type="entry name" value="GlycerAld_3-P_DH_cat"/>
</dbReference>
<dbReference type="KEGG" id="barn:D1092_07940"/>
<dbReference type="GO" id="GO:0004365">
    <property type="term" value="F:glyceraldehyde-3-phosphate dehydrogenase (NAD+) (phosphorylating) activity"/>
    <property type="evidence" value="ECO:0007669"/>
    <property type="project" value="UniProtKB-EC"/>
</dbReference>
<dbReference type="EMBL" id="CP031844">
    <property type="protein sequence ID" value="QEE12858.1"/>
    <property type="molecule type" value="Genomic_DNA"/>
</dbReference>
<dbReference type="EC" id="1.2.1.12" evidence="2"/>
<organism evidence="2 3">
    <name type="scientific">Bartonella krasnovii</name>
    <dbReference type="NCBI Taxonomy" id="2267275"/>
    <lineage>
        <taxon>Bacteria</taxon>
        <taxon>Pseudomonadati</taxon>
        <taxon>Pseudomonadota</taxon>
        <taxon>Alphaproteobacteria</taxon>
        <taxon>Hyphomicrobiales</taxon>
        <taxon>Bartonellaceae</taxon>
        <taxon>Bartonella</taxon>
    </lineage>
</organism>
<dbReference type="Pfam" id="PF02800">
    <property type="entry name" value="Gp_dh_C"/>
    <property type="match status" value="1"/>
</dbReference>
<evidence type="ECO:0000259" key="1">
    <source>
        <dbReference type="Pfam" id="PF02800"/>
    </source>
</evidence>
<dbReference type="Proteomes" id="UP000321311">
    <property type="component" value="Chromosome"/>
</dbReference>
<reference evidence="3" key="1">
    <citation type="submission" date="2019-07" db="EMBL/GenBank/DDBJ databases">
        <title>Bartonella kosoyii sp. nov. and Bartonella krasnovii sp. nov., two novel members of the Bartonella elizabethae complex sensu lato, isolated from black rats and wild desert rodent-fleas.</title>
        <authorList>
            <person name="Gutierrez R."/>
            <person name="Shalit T."/>
            <person name="Markus B."/>
            <person name="Yuan C."/>
            <person name="Nachum-Biala Y."/>
            <person name="Elad D."/>
            <person name="Harrus S."/>
        </authorList>
    </citation>
    <scope>NUCLEOTIDE SEQUENCE [LARGE SCALE GENOMIC DNA]</scope>
    <source>
        <strain evidence="3">OE 1-1</strain>
    </source>
</reference>
<dbReference type="Gene3D" id="3.30.360.10">
    <property type="entry name" value="Dihydrodipicolinate Reductase, domain 2"/>
    <property type="match status" value="1"/>
</dbReference>
<keyword evidence="2" id="KW-0560">Oxidoreductase</keyword>
<evidence type="ECO:0000313" key="3">
    <source>
        <dbReference type="Proteomes" id="UP000321311"/>
    </source>
</evidence>
<dbReference type="SUPFAM" id="SSF55347">
    <property type="entry name" value="Glyceraldehyde-3-phosphate dehydrogenase-like, C-terminal domain"/>
    <property type="match status" value="1"/>
</dbReference>
<gene>
    <name evidence="2" type="ORF">D1092_07940</name>
</gene>
<sequence>MPIAQILHNTVGIERGFITTVHSYTEERIKTGSSSLSHASHGTTSFWGEYNTGGYI</sequence>
<name>A0A5B9D2W8_9HYPH</name>
<protein>
    <submittedName>
        <fullName evidence="2">Nad-dependent glyceraldehyde-3-phosphate dehydrogenase</fullName>
        <ecNumber evidence="2">1.2.1.12</ecNumber>
    </submittedName>
</protein>
<feature type="domain" description="Glyceraldehyde 3-phosphate dehydrogenase catalytic" evidence="1">
    <location>
        <begin position="2"/>
        <end position="27"/>
    </location>
</feature>